<name>A0ACC2KZL7_PERAE</name>
<dbReference type="Proteomes" id="UP001234297">
    <property type="component" value="Chromosome 6"/>
</dbReference>
<evidence type="ECO:0000313" key="1">
    <source>
        <dbReference type="EMBL" id="KAJ8626625.1"/>
    </source>
</evidence>
<accession>A0ACC2KZL7</accession>
<comment type="caution">
    <text evidence="1">The sequence shown here is derived from an EMBL/GenBank/DDBJ whole genome shotgun (WGS) entry which is preliminary data.</text>
</comment>
<protein>
    <submittedName>
        <fullName evidence="1">Uncharacterized protein</fullName>
    </submittedName>
</protein>
<gene>
    <name evidence="1" type="ORF">MRB53_019932</name>
</gene>
<keyword evidence="2" id="KW-1185">Reference proteome</keyword>
<organism evidence="1 2">
    <name type="scientific">Persea americana</name>
    <name type="common">Avocado</name>
    <dbReference type="NCBI Taxonomy" id="3435"/>
    <lineage>
        <taxon>Eukaryota</taxon>
        <taxon>Viridiplantae</taxon>
        <taxon>Streptophyta</taxon>
        <taxon>Embryophyta</taxon>
        <taxon>Tracheophyta</taxon>
        <taxon>Spermatophyta</taxon>
        <taxon>Magnoliopsida</taxon>
        <taxon>Magnoliidae</taxon>
        <taxon>Laurales</taxon>
        <taxon>Lauraceae</taxon>
        <taxon>Persea</taxon>
    </lineage>
</organism>
<reference evidence="1 2" key="1">
    <citation type="journal article" date="2022" name="Hortic Res">
        <title>A haplotype resolved chromosomal level avocado genome allows analysis of novel avocado genes.</title>
        <authorList>
            <person name="Nath O."/>
            <person name="Fletcher S.J."/>
            <person name="Hayward A."/>
            <person name="Shaw L.M."/>
            <person name="Masouleh A.K."/>
            <person name="Furtado A."/>
            <person name="Henry R.J."/>
            <person name="Mitter N."/>
        </authorList>
    </citation>
    <scope>NUCLEOTIDE SEQUENCE [LARGE SCALE GENOMIC DNA]</scope>
    <source>
        <strain evidence="2">cv. Hass</strain>
    </source>
</reference>
<dbReference type="EMBL" id="CM056814">
    <property type="protein sequence ID" value="KAJ8626625.1"/>
    <property type="molecule type" value="Genomic_DNA"/>
</dbReference>
<sequence length="145" mass="16300">MRSPSVICVNVAHRDWSTHERAIRLILSSGTIFLLRCLLHQQQPAETGPLRSSSAIVFFWRSSPIGSIIRMGTEECHAAFLFGFQLASIALLDMADLLRSSNCASSLSMACKTPLIFATNDLQWNLQMKDSFNSVSKQRHHLFDF</sequence>
<evidence type="ECO:0000313" key="2">
    <source>
        <dbReference type="Proteomes" id="UP001234297"/>
    </source>
</evidence>
<proteinExistence type="predicted"/>